<accession>A0A4R8WPA0</accession>
<evidence type="ECO:0000313" key="5">
    <source>
        <dbReference type="Proteomes" id="UP000298412"/>
    </source>
</evidence>
<dbReference type="PANTHER" id="PTHR13420:SF7">
    <property type="entry name" value="UPF0235 PROTEIN C15ORF40"/>
    <property type="match status" value="1"/>
</dbReference>
<dbReference type="Pfam" id="PF02594">
    <property type="entry name" value="DUF167"/>
    <property type="match status" value="1"/>
</dbReference>
<protein>
    <recommendedName>
        <fullName evidence="2">UPF0235 protein E3O19_15060</fullName>
    </recommendedName>
</protein>
<dbReference type="EMBL" id="SOFP01000074">
    <property type="protein sequence ID" value="TFC10790.1"/>
    <property type="molecule type" value="Genomic_DNA"/>
</dbReference>
<evidence type="ECO:0000256" key="1">
    <source>
        <dbReference type="ARBA" id="ARBA00010364"/>
    </source>
</evidence>
<dbReference type="PANTHER" id="PTHR13420">
    <property type="entry name" value="UPF0235 PROTEIN C15ORF40"/>
    <property type="match status" value="1"/>
</dbReference>
<dbReference type="NCBIfam" id="TIGR00251">
    <property type="entry name" value="DUF167 family protein"/>
    <property type="match status" value="1"/>
</dbReference>
<dbReference type="GO" id="GO:0005737">
    <property type="term" value="C:cytoplasm"/>
    <property type="evidence" value="ECO:0007669"/>
    <property type="project" value="TreeGrafter"/>
</dbReference>
<comment type="similarity">
    <text evidence="1 2">Belongs to the UPF0235 family.</text>
</comment>
<evidence type="ECO:0000313" key="4">
    <source>
        <dbReference type="EMBL" id="TFC10790.1"/>
    </source>
</evidence>
<dbReference type="HAMAP" id="MF_00634">
    <property type="entry name" value="UPF0235"/>
    <property type="match status" value="1"/>
</dbReference>
<dbReference type="SMART" id="SM01152">
    <property type="entry name" value="DUF167"/>
    <property type="match status" value="1"/>
</dbReference>
<proteinExistence type="inferred from homology"/>
<dbReference type="InterPro" id="IPR036591">
    <property type="entry name" value="YggU-like_sf"/>
</dbReference>
<evidence type="ECO:0000256" key="2">
    <source>
        <dbReference type="HAMAP-Rule" id="MF_00634"/>
    </source>
</evidence>
<keyword evidence="5" id="KW-1185">Reference proteome</keyword>
<dbReference type="InterPro" id="IPR003746">
    <property type="entry name" value="DUF167"/>
</dbReference>
<dbReference type="Gene3D" id="3.30.1200.10">
    <property type="entry name" value="YggU-like"/>
    <property type="match status" value="1"/>
</dbReference>
<organism evidence="4 5">
    <name type="scientific">Cryobacterium algoritolerans</name>
    <dbReference type="NCBI Taxonomy" id="1259184"/>
    <lineage>
        <taxon>Bacteria</taxon>
        <taxon>Bacillati</taxon>
        <taxon>Actinomycetota</taxon>
        <taxon>Actinomycetes</taxon>
        <taxon>Micrococcales</taxon>
        <taxon>Microbacteriaceae</taxon>
        <taxon>Cryobacterium</taxon>
    </lineage>
</organism>
<reference evidence="4 5" key="1">
    <citation type="submission" date="2019-03" db="EMBL/GenBank/DDBJ databases">
        <title>Genomics of glacier-inhabiting Cryobacterium strains.</title>
        <authorList>
            <person name="Liu Q."/>
            <person name="Xin Y.-H."/>
        </authorList>
    </citation>
    <scope>NUCLEOTIDE SEQUENCE [LARGE SCALE GENOMIC DNA]</scope>
    <source>
        <strain evidence="4 5">MDT1-3</strain>
    </source>
</reference>
<gene>
    <name evidence="4" type="ORF">E3O19_15060</name>
</gene>
<dbReference type="Proteomes" id="UP000298412">
    <property type="component" value="Unassembled WGS sequence"/>
</dbReference>
<feature type="region of interest" description="Disordered" evidence="3">
    <location>
        <begin position="1"/>
        <end position="34"/>
    </location>
</feature>
<dbReference type="OrthoDB" id="9801878at2"/>
<comment type="caution">
    <text evidence="4">The sequence shown here is derived from an EMBL/GenBank/DDBJ whole genome shotgun (WGS) entry which is preliminary data.</text>
</comment>
<sequence length="91" mass="9618">MNLTVHVKPGSRKGPLVTVDDPRDAGPGGRANGPPADAALTVYLQQRAVEGAANDALVKLLAKHFGVPRGAVSIVRGHTSRIKHVRIEHET</sequence>
<evidence type="ECO:0000256" key="3">
    <source>
        <dbReference type="SAM" id="MobiDB-lite"/>
    </source>
</evidence>
<dbReference type="SUPFAM" id="SSF69786">
    <property type="entry name" value="YggU-like"/>
    <property type="match status" value="1"/>
</dbReference>
<name>A0A4R8WPA0_9MICO</name>
<dbReference type="AlphaFoldDB" id="A0A4R8WPA0"/>